<dbReference type="PIRSF" id="PIRSF019693">
    <property type="entry name" value="VAMP-associated"/>
    <property type="match status" value="1"/>
</dbReference>
<accession>A0A1Y1XJY3</accession>
<dbReference type="InterPro" id="IPR000535">
    <property type="entry name" value="MSP_dom"/>
</dbReference>
<dbReference type="OrthoDB" id="264603at2759"/>
<dbReference type="GO" id="GO:0005789">
    <property type="term" value="C:endoplasmic reticulum membrane"/>
    <property type="evidence" value="ECO:0007669"/>
    <property type="project" value="InterPro"/>
</dbReference>
<name>A0A1Y1XJY3_9FUNG</name>
<keyword evidence="3 6" id="KW-0812">Transmembrane</keyword>
<comment type="caution">
    <text evidence="8">The sequence shown here is derived from an EMBL/GenBank/DDBJ whole genome shotgun (WGS) entry which is preliminary data.</text>
</comment>
<evidence type="ECO:0000259" key="7">
    <source>
        <dbReference type="PROSITE" id="PS50202"/>
    </source>
</evidence>
<comment type="similarity">
    <text evidence="2">Belongs to the VAMP-associated protein (VAP) (TC 9.B.17) family.</text>
</comment>
<evidence type="ECO:0000256" key="3">
    <source>
        <dbReference type="ARBA" id="ARBA00022692"/>
    </source>
</evidence>
<dbReference type="InterPro" id="IPR013783">
    <property type="entry name" value="Ig-like_fold"/>
</dbReference>
<evidence type="ECO:0000313" key="8">
    <source>
        <dbReference type="EMBL" id="ORX86060.1"/>
    </source>
</evidence>
<dbReference type="AlphaFoldDB" id="A0A1Y1XJY3"/>
<evidence type="ECO:0000256" key="1">
    <source>
        <dbReference type="ARBA" id="ARBA00004211"/>
    </source>
</evidence>
<dbReference type="Proteomes" id="UP000193944">
    <property type="component" value="Unassembled WGS sequence"/>
</dbReference>
<dbReference type="PANTHER" id="PTHR10809:SF6">
    <property type="entry name" value="AT11025P-RELATED"/>
    <property type="match status" value="1"/>
</dbReference>
<organism evidence="8 9">
    <name type="scientific">Anaeromyces robustus</name>
    <dbReference type="NCBI Taxonomy" id="1754192"/>
    <lineage>
        <taxon>Eukaryota</taxon>
        <taxon>Fungi</taxon>
        <taxon>Fungi incertae sedis</taxon>
        <taxon>Chytridiomycota</taxon>
        <taxon>Chytridiomycota incertae sedis</taxon>
        <taxon>Neocallimastigomycetes</taxon>
        <taxon>Neocallimastigales</taxon>
        <taxon>Neocallimastigaceae</taxon>
        <taxon>Anaeromyces</taxon>
    </lineage>
</organism>
<evidence type="ECO:0000256" key="2">
    <source>
        <dbReference type="ARBA" id="ARBA00008932"/>
    </source>
</evidence>
<feature type="transmembrane region" description="Helical" evidence="6">
    <location>
        <begin position="258"/>
        <end position="278"/>
    </location>
</feature>
<dbReference type="GO" id="GO:0005886">
    <property type="term" value="C:plasma membrane"/>
    <property type="evidence" value="ECO:0007669"/>
    <property type="project" value="TreeGrafter"/>
</dbReference>
<evidence type="ECO:0000256" key="4">
    <source>
        <dbReference type="ARBA" id="ARBA00022989"/>
    </source>
</evidence>
<evidence type="ECO:0000256" key="5">
    <source>
        <dbReference type="ARBA" id="ARBA00023136"/>
    </source>
</evidence>
<dbReference type="InterPro" id="IPR016763">
    <property type="entry name" value="VAP"/>
</dbReference>
<dbReference type="SUPFAM" id="SSF49354">
    <property type="entry name" value="PapD-like"/>
    <property type="match status" value="1"/>
</dbReference>
<feature type="domain" description="MSP" evidence="7">
    <location>
        <begin position="6"/>
        <end position="120"/>
    </location>
</feature>
<keyword evidence="9" id="KW-1185">Reference proteome</keyword>
<comment type="subcellular location">
    <subcellularLocation>
        <location evidence="1">Membrane</location>
        <topology evidence="1">Single-pass type IV membrane protein</topology>
    </subcellularLocation>
</comment>
<protein>
    <submittedName>
        <fullName evidence="8">PapD-like protein</fullName>
    </submittedName>
</protein>
<dbReference type="STRING" id="1754192.A0A1Y1XJY3"/>
<keyword evidence="5 6" id="KW-0472">Membrane</keyword>
<sequence>MSARKFIELDPPQLLIFQRPFNVTRVRVLKIKNITDSTIVFKVKTTAPGNYIVVPNCGEVKVGEVRNVEIKRNITNEEFPPDFKCKDKFLVQSMKINDDEINKFSDSPKELQSYLMTKFQEIDKQKKINPGDVKQILGEDRLTCVYQLPNESPAVPDLGSVDELGSSRESLVNATESSTNLTAIPHAVTASTLVATRPSGENEELAAAKAKIKELQQALKGFKQDQAIQELTKNNTRDAKATPATTTVLKKSSQDKNVIPVEIVAIVALLAFLIGAFCF</sequence>
<evidence type="ECO:0000313" key="9">
    <source>
        <dbReference type="Proteomes" id="UP000193944"/>
    </source>
</evidence>
<dbReference type="GO" id="GO:0090158">
    <property type="term" value="P:endoplasmic reticulum membrane organization"/>
    <property type="evidence" value="ECO:0007669"/>
    <property type="project" value="TreeGrafter"/>
</dbReference>
<reference evidence="8 9" key="2">
    <citation type="submission" date="2016-08" db="EMBL/GenBank/DDBJ databases">
        <title>Pervasive Adenine N6-methylation of Active Genes in Fungi.</title>
        <authorList>
            <consortium name="DOE Joint Genome Institute"/>
            <person name="Mondo S.J."/>
            <person name="Dannebaum R.O."/>
            <person name="Kuo R.C."/>
            <person name="Labutti K."/>
            <person name="Haridas S."/>
            <person name="Kuo A."/>
            <person name="Salamov A."/>
            <person name="Ahrendt S.R."/>
            <person name="Lipzen A."/>
            <person name="Sullivan W."/>
            <person name="Andreopoulos W.B."/>
            <person name="Clum A."/>
            <person name="Lindquist E."/>
            <person name="Daum C."/>
            <person name="Ramamoorthy G.K."/>
            <person name="Gryganskyi A."/>
            <person name="Culley D."/>
            <person name="Magnuson J.K."/>
            <person name="James T.Y."/>
            <person name="O'Malley M.A."/>
            <person name="Stajich J.E."/>
            <person name="Spatafora J.W."/>
            <person name="Visel A."/>
            <person name="Grigoriev I.V."/>
        </authorList>
    </citation>
    <scope>NUCLEOTIDE SEQUENCE [LARGE SCALE GENOMIC DNA]</scope>
    <source>
        <strain evidence="8 9">S4</strain>
    </source>
</reference>
<dbReference type="PANTHER" id="PTHR10809">
    <property type="entry name" value="VESICLE-ASSOCIATED MEMBRANE PROTEIN-ASSOCIATED PROTEIN"/>
    <property type="match status" value="1"/>
</dbReference>
<dbReference type="GO" id="GO:0061817">
    <property type="term" value="P:endoplasmic reticulum-plasma membrane tethering"/>
    <property type="evidence" value="ECO:0007669"/>
    <property type="project" value="TreeGrafter"/>
</dbReference>
<reference evidence="8 9" key="1">
    <citation type="submission" date="2016-08" db="EMBL/GenBank/DDBJ databases">
        <title>A Parts List for Fungal Cellulosomes Revealed by Comparative Genomics.</title>
        <authorList>
            <consortium name="DOE Joint Genome Institute"/>
            <person name="Haitjema C.H."/>
            <person name="Gilmore S.P."/>
            <person name="Henske J.K."/>
            <person name="Solomon K.V."/>
            <person name="De Groot R."/>
            <person name="Kuo A."/>
            <person name="Mondo S.J."/>
            <person name="Salamov A.A."/>
            <person name="Labutti K."/>
            <person name="Zhao Z."/>
            <person name="Chiniquy J."/>
            <person name="Barry K."/>
            <person name="Brewer H.M."/>
            <person name="Purvine S.O."/>
            <person name="Wright A.T."/>
            <person name="Boxma B."/>
            <person name="Van Alen T."/>
            <person name="Hackstein J.H."/>
            <person name="Baker S.E."/>
            <person name="Grigoriev I.V."/>
            <person name="O'Malley M.A."/>
        </authorList>
    </citation>
    <scope>NUCLEOTIDE SEQUENCE [LARGE SCALE GENOMIC DNA]</scope>
    <source>
        <strain evidence="8 9">S4</strain>
    </source>
</reference>
<keyword evidence="4 6" id="KW-1133">Transmembrane helix</keyword>
<evidence type="ECO:0000256" key="6">
    <source>
        <dbReference type="SAM" id="Phobius"/>
    </source>
</evidence>
<dbReference type="InterPro" id="IPR008962">
    <property type="entry name" value="PapD-like_sf"/>
</dbReference>
<dbReference type="EMBL" id="MCFG01000026">
    <property type="protein sequence ID" value="ORX86060.1"/>
    <property type="molecule type" value="Genomic_DNA"/>
</dbReference>
<gene>
    <name evidence="8" type="ORF">BCR32DRAFT_241317</name>
</gene>
<proteinExistence type="inferred from homology"/>
<dbReference type="PROSITE" id="PS50202">
    <property type="entry name" value="MSP"/>
    <property type="match status" value="1"/>
</dbReference>
<dbReference type="Pfam" id="PF00635">
    <property type="entry name" value="Motile_Sperm"/>
    <property type="match status" value="1"/>
</dbReference>
<dbReference type="Gene3D" id="2.60.40.10">
    <property type="entry name" value="Immunoglobulins"/>
    <property type="match status" value="1"/>
</dbReference>